<sequence length="112" mass="12294">MSWKPNTFAAPNIPDALVDGEVPWTVLSLQFCASFSSDGVVLIICVSPPVIPRFFIVILSTRKVSNFPIVSEIDWIYFRLNLVFGTNSANLSAEIPKPLSLCLISGRLSPII</sequence>
<organism evidence="1">
    <name type="scientific">Cacopsylla melanoneura</name>
    <dbReference type="NCBI Taxonomy" id="428564"/>
    <lineage>
        <taxon>Eukaryota</taxon>
        <taxon>Metazoa</taxon>
        <taxon>Ecdysozoa</taxon>
        <taxon>Arthropoda</taxon>
        <taxon>Hexapoda</taxon>
        <taxon>Insecta</taxon>
        <taxon>Pterygota</taxon>
        <taxon>Neoptera</taxon>
        <taxon>Paraneoptera</taxon>
        <taxon>Hemiptera</taxon>
        <taxon>Sternorrhyncha</taxon>
        <taxon>Psylloidea</taxon>
        <taxon>Psyllidae</taxon>
        <taxon>Psyllinae</taxon>
        <taxon>Cacopsylla</taxon>
    </lineage>
</organism>
<reference evidence="1" key="1">
    <citation type="submission" date="2021-05" db="EMBL/GenBank/DDBJ databases">
        <authorList>
            <person name="Alioto T."/>
            <person name="Alioto T."/>
            <person name="Gomez Garrido J."/>
        </authorList>
    </citation>
    <scope>NUCLEOTIDE SEQUENCE</scope>
</reference>
<dbReference type="AlphaFoldDB" id="A0A8D9BWH9"/>
<proteinExistence type="predicted"/>
<name>A0A8D9BWH9_9HEMI</name>
<evidence type="ECO:0000313" key="1">
    <source>
        <dbReference type="EMBL" id="CAG6791491.1"/>
    </source>
</evidence>
<accession>A0A8D9BWH9</accession>
<protein>
    <submittedName>
        <fullName evidence="1">Uncharacterized protein</fullName>
    </submittedName>
</protein>
<dbReference type="EMBL" id="HBUF01676502">
    <property type="protein sequence ID" value="CAG6791491.1"/>
    <property type="molecule type" value="Transcribed_RNA"/>
</dbReference>